<dbReference type="OrthoDB" id="2140105at2759"/>
<dbReference type="EMBL" id="JANBOJ010000171">
    <property type="protein sequence ID" value="KAJ1721454.1"/>
    <property type="molecule type" value="Genomic_DNA"/>
</dbReference>
<gene>
    <name evidence="2" type="ORF">LPJ53_004039</name>
</gene>
<sequence length="97" mass="11228">MRIYWNNKDPDHISMFAKSLRPVLRLKIIYYMRLLLISAGMIWAPMCIFLGATYRRSSYLYRIELNVMDLDGGPVGSAISDYTISHTEVADTSPVWH</sequence>
<keyword evidence="3" id="KW-1185">Reference proteome</keyword>
<evidence type="ECO:0000256" key="1">
    <source>
        <dbReference type="SAM" id="Phobius"/>
    </source>
</evidence>
<organism evidence="2 3">
    <name type="scientific">Coemansia erecta</name>
    <dbReference type="NCBI Taxonomy" id="147472"/>
    <lineage>
        <taxon>Eukaryota</taxon>
        <taxon>Fungi</taxon>
        <taxon>Fungi incertae sedis</taxon>
        <taxon>Zoopagomycota</taxon>
        <taxon>Kickxellomycotina</taxon>
        <taxon>Kickxellomycetes</taxon>
        <taxon>Kickxellales</taxon>
        <taxon>Kickxellaceae</taxon>
        <taxon>Coemansia</taxon>
    </lineage>
</organism>
<dbReference type="Proteomes" id="UP001149813">
    <property type="component" value="Unassembled WGS sequence"/>
</dbReference>
<evidence type="ECO:0000313" key="3">
    <source>
        <dbReference type="Proteomes" id="UP001149813"/>
    </source>
</evidence>
<proteinExistence type="predicted"/>
<reference evidence="2" key="1">
    <citation type="submission" date="2022-07" db="EMBL/GenBank/DDBJ databases">
        <title>Phylogenomic reconstructions and comparative analyses of Kickxellomycotina fungi.</title>
        <authorList>
            <person name="Reynolds N.K."/>
            <person name="Stajich J.E."/>
            <person name="Barry K."/>
            <person name="Grigoriev I.V."/>
            <person name="Crous P."/>
            <person name="Smith M.E."/>
        </authorList>
    </citation>
    <scope>NUCLEOTIDE SEQUENCE</scope>
    <source>
        <strain evidence="2">NBRC 32514</strain>
    </source>
</reference>
<accession>A0A9W7XV51</accession>
<protein>
    <submittedName>
        <fullName evidence="2">Uncharacterized protein</fullName>
    </submittedName>
</protein>
<keyword evidence="1" id="KW-0472">Membrane</keyword>
<evidence type="ECO:0000313" key="2">
    <source>
        <dbReference type="EMBL" id="KAJ1721454.1"/>
    </source>
</evidence>
<keyword evidence="1" id="KW-0812">Transmembrane</keyword>
<name>A0A9W7XV51_9FUNG</name>
<feature type="transmembrane region" description="Helical" evidence="1">
    <location>
        <begin position="28"/>
        <end position="52"/>
    </location>
</feature>
<comment type="caution">
    <text evidence="2">The sequence shown here is derived from an EMBL/GenBank/DDBJ whole genome shotgun (WGS) entry which is preliminary data.</text>
</comment>
<dbReference type="AlphaFoldDB" id="A0A9W7XV51"/>
<keyword evidence="1" id="KW-1133">Transmembrane helix</keyword>